<protein>
    <recommendedName>
        <fullName evidence="3">SMI1/KNR4 family protein</fullName>
    </recommendedName>
</protein>
<evidence type="ECO:0000313" key="1">
    <source>
        <dbReference type="EMBL" id="MFD0856936.1"/>
    </source>
</evidence>
<keyword evidence="2" id="KW-1185">Reference proteome</keyword>
<sequence length="174" mass="19194">MANRRQRRPGEDPPTLDPRGFTIAEYREYVEAVHEIGPGCLSRCSPRQLEHVMRAQGLSRLPGLYREFLLTLGGNPSPLLPSFDCRYPDLVQIKGYLIDDLSGDGLDTSFLDGTLVIGLADGHFLLYIPGAETAGGDPPVWTSSDGFDRKRAYSSFREFLLAIADPRPGAVRIS</sequence>
<dbReference type="SUPFAM" id="SSF160631">
    <property type="entry name" value="SMI1/KNR4-like"/>
    <property type="match status" value="1"/>
</dbReference>
<name>A0ABW3CTX7_9ACTN</name>
<reference evidence="2" key="1">
    <citation type="journal article" date="2019" name="Int. J. Syst. Evol. Microbiol.">
        <title>The Global Catalogue of Microorganisms (GCM) 10K type strain sequencing project: providing services to taxonomists for standard genome sequencing and annotation.</title>
        <authorList>
            <consortium name="The Broad Institute Genomics Platform"/>
            <consortium name="The Broad Institute Genome Sequencing Center for Infectious Disease"/>
            <person name="Wu L."/>
            <person name="Ma J."/>
        </authorList>
    </citation>
    <scope>NUCLEOTIDE SEQUENCE [LARGE SCALE GENOMIC DNA]</scope>
    <source>
        <strain evidence="2">JCM 31696</strain>
    </source>
</reference>
<accession>A0ABW3CTX7</accession>
<proteinExistence type="predicted"/>
<dbReference type="InterPro" id="IPR037883">
    <property type="entry name" value="Knr4/Smi1-like_sf"/>
</dbReference>
<evidence type="ECO:0008006" key="3">
    <source>
        <dbReference type="Google" id="ProtNLM"/>
    </source>
</evidence>
<dbReference type="EMBL" id="JBHTIR010004307">
    <property type="protein sequence ID" value="MFD0856936.1"/>
    <property type="molecule type" value="Genomic_DNA"/>
</dbReference>
<evidence type="ECO:0000313" key="2">
    <source>
        <dbReference type="Proteomes" id="UP001597083"/>
    </source>
</evidence>
<dbReference type="Proteomes" id="UP001597083">
    <property type="component" value="Unassembled WGS sequence"/>
</dbReference>
<gene>
    <name evidence="1" type="ORF">ACFQ07_32195</name>
</gene>
<comment type="caution">
    <text evidence="1">The sequence shown here is derived from an EMBL/GenBank/DDBJ whole genome shotgun (WGS) entry which is preliminary data.</text>
</comment>
<organism evidence="1 2">
    <name type="scientific">Actinomadura adrarensis</name>
    <dbReference type="NCBI Taxonomy" id="1819600"/>
    <lineage>
        <taxon>Bacteria</taxon>
        <taxon>Bacillati</taxon>
        <taxon>Actinomycetota</taxon>
        <taxon>Actinomycetes</taxon>
        <taxon>Streptosporangiales</taxon>
        <taxon>Thermomonosporaceae</taxon>
        <taxon>Actinomadura</taxon>
    </lineage>
</organism>